<evidence type="ECO:0000313" key="12">
    <source>
        <dbReference type="RefSeq" id="XP_026071906.1"/>
    </source>
</evidence>
<evidence type="ECO:0000256" key="5">
    <source>
        <dbReference type="ARBA" id="ARBA00023136"/>
    </source>
</evidence>
<dbReference type="SMART" id="SM00409">
    <property type="entry name" value="IG"/>
    <property type="match status" value="6"/>
</dbReference>
<feature type="domain" description="Ig-like" evidence="10">
    <location>
        <begin position="31"/>
        <end position="110"/>
    </location>
</feature>
<dbReference type="InterPro" id="IPR007110">
    <property type="entry name" value="Ig-like_dom"/>
</dbReference>
<feature type="domain" description="Ig-like" evidence="10">
    <location>
        <begin position="485"/>
        <end position="588"/>
    </location>
</feature>
<protein>
    <submittedName>
        <fullName evidence="12">Uncharacterized protein LOC113051930</fullName>
    </submittedName>
</protein>
<name>A0A6P6KK16_CARAU</name>
<dbReference type="OrthoDB" id="6370831at2759"/>
<feature type="transmembrane region" description="Helical" evidence="8">
    <location>
        <begin position="717"/>
        <end position="738"/>
    </location>
</feature>
<sequence>MINHYFILLIYLSKCSSDNADVVTQNHLKIVQAGDSVNFTCIFSKESRTTVAWVRQRAGEKPLLITSSYQALPAEFENDFDKHNRFFVTKDAGSFNLSITNVEESDTATYYYIKYIYKFTFGQGTDLIVKGRHLNMQADHQTAVIDPVHPEDSAVGLQCTVLTQSCAGEHNVYWFRRESGESPPGMIFTQERRNAQCERSSDVNSTAHKCIYSLPKRNLNHSDAGIYYCAVAACGQILFGDARKPDMPVCSSNAEVVQEDHLKIVQAGEDVNLTCTFSKLLQATKAWFKQTADRKNLQIVSLYLKQQPSWNEDFDKTNRFNVIKGDDHFNLTILKTKLSDSATYYCVVSSYYTIEMGAGARLLVKDAAVDKHLTLQQSSIDTLHPGDSVSLQCNIFTESCAGEHSVYWFRQSLGEAQGVLYTEGERNGQCENRTGSQTQSCVYSLFKSNVSHSDAGIYYCAVAACGEILFGKGTELNFRVCSSNAEVVQEDHLKIVQAGEDVNLTCNFSKLLQGTTAWFKQTADRKNIQIVSLYLKQQPSWNEDFDKTNRFNVIKGDDHFNLTILKTKPSDSATYYCVVSSYYTVEMGAGTRLLVKDAAVDKHLTLQQSSIDTLHPGDSVSLQCNIFTESCAGEHSVYWFRQSLGESQGVLYTEGERNGLCENRTGSQTQSCVYNLFKSNVSHSDAGIYYCAVAACGEILFGKGTELNFRESVGVNLSLLALGILNIIFLALVVFLGIKLCRGDSKVPASQESRNEDTLNYAAISFGQKPLKTRRAKAKISQDQSLYAQVRSHQ</sequence>
<proteinExistence type="predicted"/>
<dbReference type="Proteomes" id="UP000515129">
    <property type="component" value="Chromosome 32"/>
</dbReference>
<dbReference type="PROSITE" id="PS50835">
    <property type="entry name" value="IG_LIKE"/>
    <property type="match status" value="6"/>
</dbReference>
<comment type="subcellular location">
    <subcellularLocation>
        <location evidence="1">Cell membrane</location>
    </subcellularLocation>
</comment>
<organism evidence="11 12">
    <name type="scientific">Carassius auratus</name>
    <name type="common">Goldfish</name>
    <dbReference type="NCBI Taxonomy" id="7957"/>
    <lineage>
        <taxon>Eukaryota</taxon>
        <taxon>Metazoa</taxon>
        <taxon>Chordata</taxon>
        <taxon>Craniata</taxon>
        <taxon>Vertebrata</taxon>
        <taxon>Euteleostomi</taxon>
        <taxon>Actinopterygii</taxon>
        <taxon>Neopterygii</taxon>
        <taxon>Teleostei</taxon>
        <taxon>Ostariophysi</taxon>
        <taxon>Cypriniformes</taxon>
        <taxon>Cyprinidae</taxon>
        <taxon>Cyprininae</taxon>
        <taxon>Carassius</taxon>
    </lineage>
</organism>
<feature type="chain" id="PRO_5027744863" evidence="9">
    <location>
        <begin position="18"/>
        <end position="794"/>
    </location>
</feature>
<dbReference type="InterPro" id="IPR003599">
    <property type="entry name" value="Ig_sub"/>
</dbReference>
<keyword evidence="8" id="KW-0812">Transmembrane</keyword>
<evidence type="ECO:0000256" key="2">
    <source>
        <dbReference type="ARBA" id="ARBA00022475"/>
    </source>
</evidence>
<evidence type="ECO:0000256" key="3">
    <source>
        <dbReference type="ARBA" id="ARBA00022729"/>
    </source>
</evidence>
<dbReference type="SUPFAM" id="SSF48726">
    <property type="entry name" value="Immunoglobulin"/>
    <property type="match status" value="6"/>
</dbReference>
<dbReference type="SMART" id="SM00406">
    <property type="entry name" value="IGv"/>
    <property type="match status" value="6"/>
</dbReference>
<gene>
    <name evidence="12" type="primary">LOC113051930</name>
</gene>
<feature type="domain" description="Ig-like" evidence="10">
    <location>
        <begin position="386"/>
        <end position="462"/>
    </location>
</feature>
<keyword evidence="3 9" id="KW-0732">Signal</keyword>
<evidence type="ECO:0000313" key="11">
    <source>
        <dbReference type="Proteomes" id="UP000515129"/>
    </source>
</evidence>
<dbReference type="CDD" id="cd00099">
    <property type="entry name" value="IgV"/>
    <property type="match status" value="5"/>
</dbReference>
<evidence type="ECO:0000259" key="10">
    <source>
        <dbReference type="PROSITE" id="PS50835"/>
    </source>
</evidence>
<dbReference type="GeneID" id="113051930"/>
<evidence type="ECO:0000256" key="1">
    <source>
        <dbReference type="ARBA" id="ARBA00004236"/>
    </source>
</evidence>
<keyword evidence="8" id="KW-1133">Transmembrane helix</keyword>
<dbReference type="Pfam" id="PF07686">
    <property type="entry name" value="V-set"/>
    <property type="match status" value="6"/>
</dbReference>
<keyword evidence="11" id="KW-1185">Reference proteome</keyword>
<dbReference type="PANTHER" id="PTHR19433">
    <property type="entry name" value="T-CELL RECEPTOR ALPHA CHAIN V REGION-RELATED"/>
    <property type="match status" value="1"/>
</dbReference>
<accession>A0A6P6KK16</accession>
<dbReference type="InterPro" id="IPR013106">
    <property type="entry name" value="Ig_V-set"/>
</dbReference>
<evidence type="ECO:0000256" key="8">
    <source>
        <dbReference type="SAM" id="Phobius"/>
    </source>
</evidence>
<evidence type="ECO:0000256" key="6">
    <source>
        <dbReference type="ARBA" id="ARBA00023157"/>
    </source>
</evidence>
<feature type="domain" description="Ig-like" evidence="10">
    <location>
        <begin position="617"/>
        <end position="693"/>
    </location>
</feature>
<feature type="domain" description="Ig-like" evidence="10">
    <location>
        <begin position="245"/>
        <end position="350"/>
    </location>
</feature>
<reference evidence="12" key="1">
    <citation type="submission" date="2025-08" db="UniProtKB">
        <authorList>
            <consortium name="RefSeq"/>
        </authorList>
    </citation>
    <scope>IDENTIFICATION</scope>
    <source>
        <strain evidence="12">Wakin</strain>
        <tissue evidence="12">Muscle</tissue>
    </source>
</reference>
<keyword evidence="7" id="KW-0325">Glycoprotein</keyword>
<keyword evidence="2" id="KW-1003">Cell membrane</keyword>
<keyword evidence="5 8" id="KW-0472">Membrane</keyword>
<evidence type="ECO:0000256" key="9">
    <source>
        <dbReference type="SAM" id="SignalP"/>
    </source>
</evidence>
<dbReference type="InterPro" id="IPR036179">
    <property type="entry name" value="Ig-like_dom_sf"/>
</dbReference>
<dbReference type="GO" id="GO:0009617">
    <property type="term" value="P:response to bacterium"/>
    <property type="evidence" value="ECO:0007669"/>
    <property type="project" value="TreeGrafter"/>
</dbReference>
<dbReference type="AlphaFoldDB" id="A0A6P6KK16"/>
<dbReference type="Gene3D" id="2.60.40.10">
    <property type="entry name" value="Immunoglobulins"/>
    <property type="match status" value="6"/>
</dbReference>
<evidence type="ECO:0000256" key="4">
    <source>
        <dbReference type="ARBA" id="ARBA00022859"/>
    </source>
</evidence>
<dbReference type="GO" id="GO:0005886">
    <property type="term" value="C:plasma membrane"/>
    <property type="evidence" value="ECO:0007669"/>
    <property type="project" value="UniProtKB-SubCell"/>
</dbReference>
<evidence type="ECO:0000256" key="7">
    <source>
        <dbReference type="ARBA" id="ARBA00023180"/>
    </source>
</evidence>
<feature type="signal peptide" evidence="9">
    <location>
        <begin position="1"/>
        <end position="17"/>
    </location>
</feature>
<dbReference type="GO" id="GO:0002376">
    <property type="term" value="P:immune system process"/>
    <property type="evidence" value="ECO:0007669"/>
    <property type="project" value="UniProtKB-KW"/>
</dbReference>
<dbReference type="KEGG" id="caua:113051930"/>
<dbReference type="RefSeq" id="XP_026071906.1">
    <property type="nucleotide sequence ID" value="XM_026216121.1"/>
</dbReference>
<feature type="domain" description="Ig-like" evidence="10">
    <location>
        <begin position="151"/>
        <end position="231"/>
    </location>
</feature>
<dbReference type="PANTHER" id="PTHR19433:SF133">
    <property type="entry name" value="IMMUNE-TYPE RECEPTOR 5 PRECURSOR-RELATED"/>
    <property type="match status" value="1"/>
</dbReference>
<dbReference type="InterPro" id="IPR013783">
    <property type="entry name" value="Ig-like_fold"/>
</dbReference>
<keyword evidence="6" id="KW-1015">Disulfide bond</keyword>
<dbReference type="InterPro" id="IPR052051">
    <property type="entry name" value="TCR_complex_component"/>
</dbReference>
<keyword evidence="4" id="KW-0391">Immunity</keyword>